<feature type="transmembrane region" description="Helical" evidence="1">
    <location>
        <begin position="43"/>
        <end position="61"/>
    </location>
</feature>
<dbReference type="Proteomes" id="UP001187471">
    <property type="component" value="Unassembled WGS sequence"/>
</dbReference>
<keyword evidence="1" id="KW-1133">Transmembrane helix</keyword>
<evidence type="ECO:0000256" key="1">
    <source>
        <dbReference type="SAM" id="Phobius"/>
    </source>
</evidence>
<keyword evidence="4" id="KW-1185">Reference proteome</keyword>
<dbReference type="PANTHER" id="PTHR12203">
    <property type="entry name" value="KDEL LYS-ASP-GLU-LEU CONTAINING - RELATED"/>
    <property type="match status" value="1"/>
</dbReference>
<dbReference type="InterPro" id="IPR051091">
    <property type="entry name" value="O-Glucosyltr/Glycosyltrsf_90"/>
</dbReference>
<feature type="domain" description="Glycosyl transferase CAP10" evidence="2">
    <location>
        <begin position="755"/>
        <end position="1004"/>
    </location>
</feature>
<dbReference type="AlphaFoldDB" id="A0AA88RE21"/>
<keyword evidence="1" id="KW-0812">Transmembrane</keyword>
<dbReference type="EMBL" id="JAVXUO010001311">
    <property type="protein sequence ID" value="KAK2983499.1"/>
    <property type="molecule type" value="Genomic_DNA"/>
</dbReference>
<dbReference type="Pfam" id="PF05686">
    <property type="entry name" value="Glyco_transf_90"/>
    <property type="match status" value="2"/>
</dbReference>
<evidence type="ECO:0000313" key="3">
    <source>
        <dbReference type="EMBL" id="KAK2983499.1"/>
    </source>
</evidence>
<protein>
    <recommendedName>
        <fullName evidence="2">Glycosyl transferase CAP10 domain-containing protein</fullName>
    </recommendedName>
</protein>
<keyword evidence="1" id="KW-0472">Membrane</keyword>
<organism evidence="3 4">
    <name type="scientific">Escallonia rubra</name>
    <dbReference type="NCBI Taxonomy" id="112253"/>
    <lineage>
        <taxon>Eukaryota</taxon>
        <taxon>Viridiplantae</taxon>
        <taxon>Streptophyta</taxon>
        <taxon>Embryophyta</taxon>
        <taxon>Tracheophyta</taxon>
        <taxon>Spermatophyta</taxon>
        <taxon>Magnoliopsida</taxon>
        <taxon>eudicotyledons</taxon>
        <taxon>Gunneridae</taxon>
        <taxon>Pentapetalae</taxon>
        <taxon>asterids</taxon>
        <taxon>campanulids</taxon>
        <taxon>Escalloniales</taxon>
        <taxon>Escalloniaceae</taxon>
        <taxon>Escallonia</taxon>
    </lineage>
</organism>
<reference evidence="3" key="1">
    <citation type="submission" date="2022-12" db="EMBL/GenBank/DDBJ databases">
        <title>Draft genome assemblies for two species of Escallonia (Escalloniales).</title>
        <authorList>
            <person name="Chanderbali A."/>
            <person name="Dervinis C."/>
            <person name="Anghel I."/>
            <person name="Soltis D."/>
            <person name="Soltis P."/>
            <person name="Zapata F."/>
        </authorList>
    </citation>
    <scope>NUCLEOTIDE SEQUENCE</scope>
    <source>
        <strain evidence="3">UCBG92.1500</strain>
        <tissue evidence="3">Leaf</tissue>
    </source>
</reference>
<gene>
    <name evidence="3" type="ORF">RJ640_023033</name>
</gene>
<dbReference type="PANTHER" id="PTHR12203:SF90">
    <property type="entry name" value="O-GLUCOSYLTRANSFERASE RUMI HOMOLOG"/>
    <property type="match status" value="1"/>
</dbReference>
<evidence type="ECO:0000259" key="2">
    <source>
        <dbReference type="SMART" id="SM00672"/>
    </source>
</evidence>
<sequence length="1081" mass="125220">YPKVQRLEDSMSWHASGGFHGQFVNTVLHPSLGKNPIARSSQILLLFLAFCLCVFASIHLLNTAVAVKKAMLNTVEFPLKCSNPETRTCPENYYPVKFEINDHDHSSPPPSCPEYFRWIQEDLRPWRKTGITRDMVERANRTANFRLVILNGRAYVEIYEKGFQTRDDFTLWGILQLLRRYPGKVPDLDMMFDCVDWPVIRSSDYPGPNATAPPPLFRYCGDDDTLDIVFPDWSFWGWPETNIKPWEALSRDLKEGNKKSKWSNREPYAYWKGNPVVAEKRMDLMKCNVSEKQEWGARVYSQDWGKESRQGYKESDLANQCNHRYKIYIEGSAWSVSEKYILACDSVSFLVKPHYYDFFTRGLMPVHHYWPIREDDKCRSIKFAVDWGNSHKRKAQAIGKAASNFIQEELKMDYVYDYMFHLLNEYAKLLKYKPTVPTLAVELCSETMACPAKGMVRKFMVESMEGGPTDTSPCTMPPPFSSYARDSYLRRKGASINQVQIWEHNYWKNQNRPEQWSEKERKKKKHADAGTPEEFRVRIWGSQALNGYDSAAVVAVEEARLELSGSPALPRRRAHPRRVCLHALARVHFWVRTYATSTGSVFAYVGKTSKSIAGNTPQNSILPTEVTHIDPPKVPIKNYPPKKFEIPLNCSAYNLTGTCPVNYYSKGFHVQDHDLPSSSPPTCPEYFRWIHEDLRPWRKTGITRDMVERANRTATFRLVILNGRAYVKSYKKAFQSRDTFTLWGILQLLRRYPGKLPDLDLMFDCVDWPVVAARLYRGPNAAAPPPLFRYCGTPSTLDIVFPDWSFWGWPEINIKPWESLLKELKEGNRRTKWMDREPFAYWKGNPNVAEIRVELLQCNVSEKQDWNARVYAQDWIQESQLGYKQSDLASQCTHRYKIYIEGSAWSVSDKYILACDSVTLVVKPSYYDFYTRGLMPVHHYWPIRNDDKCRSIKFAVDWGNSHKGKAQEIGKAASNFILEELKMDFVYDYQFHVLNEYAKLFKYKPTVPPGATELCAESMACLAGGLEKKFMMESMVKGPSDTSPCTMPPPYDPLIRQSLERRKVTVERQVEVWEKQSRGES</sequence>
<accession>A0AA88RE21</accession>
<dbReference type="InterPro" id="IPR006598">
    <property type="entry name" value="CAP10"/>
</dbReference>
<feature type="domain" description="Glycosyl transferase CAP10" evidence="2">
    <location>
        <begin position="184"/>
        <end position="433"/>
    </location>
</feature>
<name>A0AA88RE21_9ASTE</name>
<proteinExistence type="predicted"/>
<comment type="caution">
    <text evidence="3">The sequence shown here is derived from an EMBL/GenBank/DDBJ whole genome shotgun (WGS) entry which is preliminary data.</text>
</comment>
<feature type="non-terminal residue" evidence="3">
    <location>
        <position position="1"/>
    </location>
</feature>
<dbReference type="SMART" id="SM00672">
    <property type="entry name" value="CAP10"/>
    <property type="match status" value="2"/>
</dbReference>
<evidence type="ECO:0000313" key="4">
    <source>
        <dbReference type="Proteomes" id="UP001187471"/>
    </source>
</evidence>